<dbReference type="AlphaFoldDB" id="A0A0P9RE03"/>
<comment type="caution">
    <text evidence="3">The sequence shown here is derived from an EMBL/GenBank/DDBJ whole genome shotgun (WGS) entry which is preliminary data.</text>
</comment>
<dbReference type="RefSeq" id="WP_054986910.1">
    <property type="nucleotide sequence ID" value="NZ_CP092918.1"/>
</dbReference>
<evidence type="ECO:0000313" key="6">
    <source>
        <dbReference type="Proteomes" id="UP000279173"/>
    </source>
</evidence>
<dbReference type="GO" id="GO:0046872">
    <property type="term" value="F:metal ion binding"/>
    <property type="evidence" value="ECO:0007669"/>
    <property type="project" value="UniProtKB-KW"/>
</dbReference>
<dbReference type="PANTHER" id="PTHR35848:SF6">
    <property type="entry name" value="CUPIN TYPE-2 DOMAIN-CONTAINING PROTEIN"/>
    <property type="match status" value="1"/>
</dbReference>
<dbReference type="Pfam" id="PF07883">
    <property type="entry name" value="Cupin_2"/>
    <property type="match status" value="1"/>
</dbReference>
<dbReference type="InterPro" id="IPR013096">
    <property type="entry name" value="Cupin_2"/>
</dbReference>
<accession>A0A0P9RE03</accession>
<dbReference type="EMBL" id="RBUT01000086">
    <property type="protein sequence ID" value="RMV48144.1"/>
    <property type="molecule type" value="Genomic_DNA"/>
</dbReference>
<sequence>MNAYSITRKADAHFKNEYGCRFARYLPWNKQEPSNNGAALSVIAAGEQSHAHAHDEYEFFYVCSGTGIFWVQDRSEMIQAGDAIWVQPNTQHYFQNVSSTAILEVFSVWSTEKTGVDA</sequence>
<dbReference type="Gene3D" id="2.60.120.10">
    <property type="entry name" value="Jelly Rolls"/>
    <property type="match status" value="1"/>
</dbReference>
<organism evidence="3 5">
    <name type="scientific">Pseudomonas syringae pv. helianthi</name>
    <dbReference type="NCBI Taxonomy" id="251654"/>
    <lineage>
        <taxon>Bacteria</taxon>
        <taxon>Pseudomonadati</taxon>
        <taxon>Pseudomonadota</taxon>
        <taxon>Gammaproteobacteria</taxon>
        <taxon>Pseudomonadales</taxon>
        <taxon>Pseudomonadaceae</taxon>
        <taxon>Pseudomonas</taxon>
    </lineage>
</organism>
<proteinExistence type="predicted"/>
<dbReference type="SUPFAM" id="SSF51182">
    <property type="entry name" value="RmlC-like cupins"/>
    <property type="match status" value="1"/>
</dbReference>
<dbReference type="Proteomes" id="UP000050557">
    <property type="component" value="Unassembled WGS sequence"/>
</dbReference>
<evidence type="ECO:0000313" key="4">
    <source>
        <dbReference type="EMBL" id="RMV48144.1"/>
    </source>
</evidence>
<protein>
    <recommendedName>
        <fullName evidence="2">Cupin type-2 domain-containing protein</fullName>
    </recommendedName>
</protein>
<name>A0A0P9RE03_9PSED</name>
<dbReference type="EMBL" id="LJQM01000169">
    <property type="protein sequence ID" value="KPX43614.1"/>
    <property type="molecule type" value="Genomic_DNA"/>
</dbReference>
<evidence type="ECO:0000259" key="2">
    <source>
        <dbReference type="Pfam" id="PF07883"/>
    </source>
</evidence>
<reference evidence="4 6" key="2">
    <citation type="submission" date="2018-08" db="EMBL/GenBank/DDBJ databases">
        <title>Recombination of ecologically and evolutionarily significant loci maintains genetic cohesion in the Pseudomonas syringae species complex.</title>
        <authorList>
            <person name="Dillon M."/>
            <person name="Thakur S."/>
            <person name="Almeida R.N.D."/>
            <person name="Weir B.S."/>
            <person name="Guttman D.S."/>
        </authorList>
    </citation>
    <scope>NUCLEOTIDE SEQUENCE [LARGE SCALE GENOMIC DNA]</scope>
    <source>
        <strain evidence="4 6">ICMP 3263</strain>
    </source>
</reference>
<dbReference type="GeneID" id="96216437"/>
<dbReference type="InterPro" id="IPR051610">
    <property type="entry name" value="GPI/OXD"/>
</dbReference>
<dbReference type="Proteomes" id="UP000279173">
    <property type="component" value="Unassembled WGS sequence"/>
</dbReference>
<gene>
    <name evidence="3" type="ORF">ALO68_01041</name>
    <name evidence="4" type="ORF">ALP10_200141</name>
</gene>
<evidence type="ECO:0000313" key="5">
    <source>
        <dbReference type="Proteomes" id="UP000050557"/>
    </source>
</evidence>
<reference evidence="3 5" key="1">
    <citation type="submission" date="2015-09" db="EMBL/GenBank/DDBJ databases">
        <title>Genome announcement of multiple Pseudomonas syringae strains.</title>
        <authorList>
            <person name="Thakur S."/>
            <person name="Wang P.W."/>
            <person name="Gong Y."/>
            <person name="Weir B.S."/>
            <person name="Guttman D.S."/>
        </authorList>
    </citation>
    <scope>NUCLEOTIDE SEQUENCE [LARGE SCALE GENOMIC DNA]</scope>
    <source>
        <strain evidence="3 5">ICMP4531</strain>
    </source>
</reference>
<feature type="domain" description="Cupin type-2" evidence="2">
    <location>
        <begin position="41"/>
        <end position="108"/>
    </location>
</feature>
<dbReference type="PATRIC" id="fig|251654.3.peg.1317"/>
<dbReference type="InterPro" id="IPR011051">
    <property type="entry name" value="RmlC_Cupin_sf"/>
</dbReference>
<keyword evidence="1" id="KW-0479">Metal-binding</keyword>
<evidence type="ECO:0000313" key="3">
    <source>
        <dbReference type="EMBL" id="KPX43614.1"/>
    </source>
</evidence>
<dbReference type="InterPro" id="IPR014710">
    <property type="entry name" value="RmlC-like_jellyroll"/>
</dbReference>
<evidence type="ECO:0000256" key="1">
    <source>
        <dbReference type="ARBA" id="ARBA00022723"/>
    </source>
</evidence>
<dbReference type="PANTHER" id="PTHR35848">
    <property type="entry name" value="OXALATE-BINDING PROTEIN"/>
    <property type="match status" value="1"/>
</dbReference>